<dbReference type="Proteomes" id="UP001149074">
    <property type="component" value="Unassembled WGS sequence"/>
</dbReference>
<dbReference type="EMBL" id="JAPQKI010000004">
    <property type="protein sequence ID" value="KAJ5103238.1"/>
    <property type="molecule type" value="Genomic_DNA"/>
</dbReference>
<evidence type="ECO:0000313" key="3">
    <source>
        <dbReference type="Proteomes" id="UP001149074"/>
    </source>
</evidence>
<dbReference type="Gene3D" id="3.40.50.720">
    <property type="entry name" value="NAD(P)-binding Rossmann-like Domain"/>
    <property type="match status" value="1"/>
</dbReference>
<feature type="domain" description="Thioester reductase (TE)" evidence="1">
    <location>
        <begin position="112"/>
        <end position="169"/>
    </location>
</feature>
<sequence>MREVETGFLSGIWVQCHPRRTPEWLSEDERRVFMTPATGFIGVYFPARLLRQPSVKNVAYLVATIGRRKSFHFTSSIDAWGLNGLIVGTRKCLEVDTLEPNLKGLPYDIRYAATIYGPGFVIGDSKTGAGNPDDFFARLMVVSIQLGAFPHLPRQRIEYVTADNVCDAMLHIVFNNGNQGHSFSLVATDPSVNLEKTVEVINDAGHPVDRIPYWNCVKRLHAPMNVDNPLMPLMPLLQVKVWDAPDIGYVPFSPDQLNQFLASWKAKGFYGV</sequence>
<dbReference type="InterPro" id="IPR036291">
    <property type="entry name" value="NAD(P)-bd_dom_sf"/>
</dbReference>
<dbReference type="AlphaFoldDB" id="A0A9W9FN29"/>
<name>A0A9W9FN29_9EURO</name>
<dbReference type="SUPFAM" id="SSF51735">
    <property type="entry name" value="NAD(P)-binding Rossmann-fold domains"/>
    <property type="match status" value="1"/>
</dbReference>
<evidence type="ECO:0000313" key="2">
    <source>
        <dbReference type="EMBL" id="KAJ5103238.1"/>
    </source>
</evidence>
<dbReference type="OrthoDB" id="408177at2759"/>
<accession>A0A9W9FN29</accession>
<proteinExistence type="predicted"/>
<evidence type="ECO:0000259" key="1">
    <source>
        <dbReference type="Pfam" id="PF07993"/>
    </source>
</evidence>
<dbReference type="RefSeq" id="XP_056476618.1">
    <property type="nucleotide sequence ID" value="XM_056616261.1"/>
</dbReference>
<keyword evidence="3" id="KW-1185">Reference proteome</keyword>
<comment type="caution">
    <text evidence="2">The sequence shown here is derived from an EMBL/GenBank/DDBJ whole genome shotgun (WGS) entry which is preliminary data.</text>
</comment>
<dbReference type="GeneID" id="81355240"/>
<gene>
    <name evidence="2" type="ORF">N7532_003767</name>
</gene>
<protein>
    <recommendedName>
        <fullName evidence="1">Thioester reductase (TE) domain-containing protein</fullName>
    </recommendedName>
</protein>
<dbReference type="InterPro" id="IPR013120">
    <property type="entry name" value="FAR_NAD-bd"/>
</dbReference>
<reference evidence="2" key="1">
    <citation type="submission" date="2022-11" db="EMBL/GenBank/DDBJ databases">
        <authorList>
            <person name="Petersen C."/>
        </authorList>
    </citation>
    <scope>NUCLEOTIDE SEQUENCE</scope>
    <source>
        <strain evidence="2">IBT 30761</strain>
    </source>
</reference>
<organism evidence="2 3">
    <name type="scientific">Penicillium argentinense</name>
    <dbReference type="NCBI Taxonomy" id="1131581"/>
    <lineage>
        <taxon>Eukaryota</taxon>
        <taxon>Fungi</taxon>
        <taxon>Dikarya</taxon>
        <taxon>Ascomycota</taxon>
        <taxon>Pezizomycotina</taxon>
        <taxon>Eurotiomycetes</taxon>
        <taxon>Eurotiomycetidae</taxon>
        <taxon>Eurotiales</taxon>
        <taxon>Aspergillaceae</taxon>
        <taxon>Penicillium</taxon>
    </lineage>
</organism>
<reference evidence="2" key="2">
    <citation type="journal article" date="2023" name="IMA Fungus">
        <title>Comparative genomic study of the Penicillium genus elucidates a diverse pangenome and 15 lateral gene transfer events.</title>
        <authorList>
            <person name="Petersen C."/>
            <person name="Sorensen T."/>
            <person name="Nielsen M.R."/>
            <person name="Sondergaard T.E."/>
            <person name="Sorensen J.L."/>
            <person name="Fitzpatrick D.A."/>
            <person name="Frisvad J.C."/>
            <person name="Nielsen K.L."/>
        </authorList>
    </citation>
    <scope>NUCLEOTIDE SEQUENCE</scope>
    <source>
        <strain evidence="2">IBT 30761</strain>
    </source>
</reference>
<dbReference type="Pfam" id="PF07993">
    <property type="entry name" value="NAD_binding_4"/>
    <property type="match status" value="1"/>
</dbReference>